<evidence type="ECO:0000256" key="3">
    <source>
        <dbReference type="ARBA" id="ARBA00023015"/>
    </source>
</evidence>
<sequence>MRSLLGAECVKSFTHAGACTLALTALASNERSDTLLRHIKIHNARRNNEAISSADLINDLNIIDRESSSFITEHSASREYSNHLPSGSPAGSEHLDGTLRFSPGHGTTATISTLQHETLHGEKAKAPLLSVGTPSRNQDSSDFSDQDVGFTSTVAESIEASWNRSILASENDAGLDESMMDGATFADALVQFDASNWLLDEDFINLSGDDLLFGANRISSDLIYQRPAATNSTKDGNLAPKVLDLRRMWHVQTRSALVDLDYDPDDTGKPPSAARGRDIDELYHNQLTEGLRPPLRNEPLPSIDILNLCMRLFFTRFNVAVPLIHGPTFKPSAGNILLVLTMCSAGASTMPSDKALRLGTMLFERVLKVGNAGSWERMLLERPHLERDNIKGSVIGATFALLSQDRAHRVIADGYHGTIISLGRHARLFTEASDLELPEHLTRDDLEKVWKQWARGEEMKRAAAIIYVHDAELAALFHHEPIFRHSAQPLPTLAPAELFHAPTATVWATRYREYQRRRQVQTTPSPATAGESSTITIEKSNEHGLRSWVALAGVSATIVECRHLKLLSAQRILDFEIELVNWYASSKNCCQYGDCRSLRQSELPFCLRPLWHYIFMILSTDLNLLEIAVGREGSDISPNVRDYVRSWISSPESKRCLLHALCLQNLLRSTTVDSATAMHTPRILFSAALCWYCYMLYLPRSPDTADSKNLSDDECVSYLKELPEIRFLHESGTHMSPPHLVIDKVISDLQRFLAGNPVEIKADILCVLESTLYRLQTSGISRRLGELLQVFISGNCA</sequence>
<reference evidence="8 9" key="1">
    <citation type="submission" date="2015-01" db="EMBL/GenBank/DDBJ databases">
        <title>The Genome Sequence of Exophiala oligosperma CBS72588.</title>
        <authorList>
            <consortium name="The Broad Institute Genomics Platform"/>
            <person name="Cuomo C."/>
            <person name="de Hoog S."/>
            <person name="Gorbushina A."/>
            <person name="Stielow B."/>
            <person name="Teixiera M."/>
            <person name="Abouelleil A."/>
            <person name="Chapman S.B."/>
            <person name="Priest M."/>
            <person name="Young S.K."/>
            <person name="Wortman J."/>
            <person name="Nusbaum C."/>
            <person name="Birren B."/>
        </authorList>
    </citation>
    <scope>NUCLEOTIDE SEQUENCE [LARGE SCALE GENOMIC DNA]</scope>
    <source>
        <strain evidence="8 9">CBS 72588</strain>
    </source>
</reference>
<evidence type="ECO:0000256" key="5">
    <source>
        <dbReference type="ARBA" id="ARBA00023242"/>
    </source>
</evidence>
<dbReference type="GO" id="GO:0003677">
    <property type="term" value="F:DNA binding"/>
    <property type="evidence" value="ECO:0007669"/>
    <property type="project" value="InterPro"/>
</dbReference>
<dbReference type="InterPro" id="IPR007219">
    <property type="entry name" value="XnlR_reg_dom"/>
</dbReference>
<keyword evidence="5" id="KW-0539">Nucleus</keyword>
<evidence type="ECO:0000259" key="7">
    <source>
        <dbReference type="Pfam" id="PF04082"/>
    </source>
</evidence>
<organism evidence="8 9">
    <name type="scientific">Exophiala oligosperma</name>
    <dbReference type="NCBI Taxonomy" id="215243"/>
    <lineage>
        <taxon>Eukaryota</taxon>
        <taxon>Fungi</taxon>
        <taxon>Dikarya</taxon>
        <taxon>Ascomycota</taxon>
        <taxon>Pezizomycotina</taxon>
        <taxon>Eurotiomycetes</taxon>
        <taxon>Chaetothyriomycetidae</taxon>
        <taxon>Chaetothyriales</taxon>
        <taxon>Herpotrichiellaceae</taxon>
        <taxon>Exophiala</taxon>
    </lineage>
</organism>
<dbReference type="OrthoDB" id="10018191at2759"/>
<evidence type="ECO:0000256" key="2">
    <source>
        <dbReference type="ARBA" id="ARBA00022833"/>
    </source>
</evidence>
<keyword evidence="9" id="KW-1185">Reference proteome</keyword>
<feature type="domain" description="Xylanolytic transcriptional activator regulatory" evidence="7">
    <location>
        <begin position="311"/>
        <end position="491"/>
    </location>
</feature>
<evidence type="ECO:0000313" key="8">
    <source>
        <dbReference type="EMBL" id="KIW38684.1"/>
    </source>
</evidence>
<evidence type="ECO:0000313" key="9">
    <source>
        <dbReference type="Proteomes" id="UP000053342"/>
    </source>
</evidence>
<keyword evidence="3" id="KW-0805">Transcription regulation</keyword>
<dbReference type="RefSeq" id="XP_016258900.1">
    <property type="nucleotide sequence ID" value="XM_016411093.1"/>
</dbReference>
<gene>
    <name evidence="8" type="ORF">PV06_09634</name>
</gene>
<name>A0A0D2DSR4_9EURO</name>
<dbReference type="Proteomes" id="UP000053342">
    <property type="component" value="Unassembled WGS sequence"/>
</dbReference>
<feature type="region of interest" description="Disordered" evidence="6">
    <location>
        <begin position="74"/>
        <end position="102"/>
    </location>
</feature>
<dbReference type="STRING" id="215243.A0A0D2DSR4"/>
<evidence type="ECO:0000256" key="4">
    <source>
        <dbReference type="ARBA" id="ARBA00023163"/>
    </source>
</evidence>
<dbReference type="PANTHER" id="PTHR47660:SF2">
    <property type="entry name" value="TRANSCRIPTION FACTOR WITH C2H2 AND ZN(2)-CYS(6) DNA BINDING DOMAIN (EUROFUNG)"/>
    <property type="match status" value="1"/>
</dbReference>
<keyword evidence="4" id="KW-0804">Transcription</keyword>
<dbReference type="Pfam" id="PF04082">
    <property type="entry name" value="Fungal_trans"/>
    <property type="match status" value="1"/>
</dbReference>
<accession>A0A0D2DSR4</accession>
<dbReference type="AlphaFoldDB" id="A0A0D2DSR4"/>
<dbReference type="CDD" id="cd12148">
    <property type="entry name" value="fungal_TF_MHR"/>
    <property type="match status" value="1"/>
</dbReference>
<dbReference type="HOGENOM" id="CLU_009001_1_0_1"/>
<dbReference type="GeneID" id="27361708"/>
<dbReference type="PANTHER" id="PTHR47660">
    <property type="entry name" value="TRANSCRIPTION FACTOR WITH C2H2 AND ZN(2)-CYS(6) DNA BINDING DOMAIN (EUROFUNG)-RELATED-RELATED"/>
    <property type="match status" value="1"/>
</dbReference>
<evidence type="ECO:0000256" key="1">
    <source>
        <dbReference type="ARBA" id="ARBA00022723"/>
    </source>
</evidence>
<keyword evidence="2" id="KW-0862">Zinc</keyword>
<dbReference type="GO" id="GO:0008270">
    <property type="term" value="F:zinc ion binding"/>
    <property type="evidence" value="ECO:0007669"/>
    <property type="project" value="InterPro"/>
</dbReference>
<dbReference type="GO" id="GO:0006351">
    <property type="term" value="P:DNA-templated transcription"/>
    <property type="evidence" value="ECO:0007669"/>
    <property type="project" value="InterPro"/>
</dbReference>
<dbReference type="EMBL" id="KN847341">
    <property type="protein sequence ID" value="KIW38684.1"/>
    <property type="molecule type" value="Genomic_DNA"/>
</dbReference>
<dbReference type="VEuPathDB" id="FungiDB:PV06_09634"/>
<proteinExistence type="predicted"/>
<keyword evidence="1" id="KW-0479">Metal-binding</keyword>
<protein>
    <recommendedName>
        <fullName evidence="7">Xylanolytic transcriptional activator regulatory domain-containing protein</fullName>
    </recommendedName>
</protein>
<evidence type="ECO:0000256" key="6">
    <source>
        <dbReference type="SAM" id="MobiDB-lite"/>
    </source>
</evidence>